<proteinExistence type="predicted"/>
<name>A0A5A7V601_CUCMM</name>
<dbReference type="OrthoDB" id="119302at2759"/>
<dbReference type="Pfam" id="PF13041">
    <property type="entry name" value="PPR_2"/>
    <property type="match status" value="1"/>
</dbReference>
<dbReference type="Gene3D" id="1.25.40.10">
    <property type="entry name" value="Tetratricopeptide repeat domain"/>
    <property type="match status" value="4"/>
</dbReference>
<protein>
    <submittedName>
        <fullName evidence="3">Pentatricopeptide repeat-containing protein</fullName>
    </submittedName>
</protein>
<accession>A0A5A7V601</accession>
<reference evidence="5 6" key="1">
    <citation type="submission" date="2019-08" db="EMBL/GenBank/DDBJ databases">
        <title>Draft genome sequences of two oriental melons (Cucumis melo L. var makuwa).</title>
        <authorList>
            <person name="Kwon S.-Y."/>
        </authorList>
    </citation>
    <scope>NUCLEOTIDE SEQUENCE [LARGE SCALE GENOMIC DNA]</scope>
    <source>
        <strain evidence="6">cv. Chang Bougi</strain>
        <strain evidence="5">cv. SW 3</strain>
        <tissue evidence="3">Leaf</tissue>
    </source>
</reference>
<dbReference type="Proteomes" id="UP000321393">
    <property type="component" value="Unassembled WGS sequence"/>
</dbReference>
<evidence type="ECO:0000313" key="6">
    <source>
        <dbReference type="Proteomes" id="UP000321947"/>
    </source>
</evidence>
<dbReference type="EMBL" id="SSTD01011870">
    <property type="protein sequence ID" value="TYK09374.1"/>
    <property type="molecule type" value="Genomic_DNA"/>
</dbReference>
<dbReference type="PROSITE" id="PS51257">
    <property type="entry name" value="PROKAR_LIPOPROTEIN"/>
    <property type="match status" value="1"/>
</dbReference>
<dbReference type="PROSITE" id="PS51375">
    <property type="entry name" value="PPR"/>
    <property type="match status" value="2"/>
</dbReference>
<keyword evidence="1" id="KW-0677">Repeat</keyword>
<feature type="repeat" description="PPR" evidence="2">
    <location>
        <begin position="666"/>
        <end position="700"/>
    </location>
</feature>
<evidence type="ECO:0000313" key="5">
    <source>
        <dbReference type="Proteomes" id="UP000321393"/>
    </source>
</evidence>
<feature type="repeat" description="PPR" evidence="2">
    <location>
        <begin position="631"/>
        <end position="665"/>
    </location>
</feature>
<evidence type="ECO:0000313" key="3">
    <source>
        <dbReference type="EMBL" id="KAA0061245.1"/>
    </source>
</evidence>
<evidence type="ECO:0000256" key="1">
    <source>
        <dbReference type="ARBA" id="ARBA00022737"/>
    </source>
</evidence>
<dbReference type="Pfam" id="PF01535">
    <property type="entry name" value="PPR"/>
    <property type="match status" value="1"/>
</dbReference>
<organism evidence="3 5">
    <name type="scientific">Cucumis melo var. makuwa</name>
    <name type="common">Oriental melon</name>
    <dbReference type="NCBI Taxonomy" id="1194695"/>
    <lineage>
        <taxon>Eukaryota</taxon>
        <taxon>Viridiplantae</taxon>
        <taxon>Streptophyta</taxon>
        <taxon>Embryophyta</taxon>
        <taxon>Tracheophyta</taxon>
        <taxon>Spermatophyta</taxon>
        <taxon>Magnoliopsida</taxon>
        <taxon>eudicotyledons</taxon>
        <taxon>Gunneridae</taxon>
        <taxon>Pentapetalae</taxon>
        <taxon>rosids</taxon>
        <taxon>fabids</taxon>
        <taxon>Cucurbitales</taxon>
        <taxon>Cucurbitaceae</taxon>
        <taxon>Benincaseae</taxon>
        <taxon>Cucumis</taxon>
    </lineage>
</organism>
<dbReference type="EMBL" id="SSTE01005050">
    <property type="protein sequence ID" value="KAA0061245.1"/>
    <property type="molecule type" value="Genomic_DNA"/>
</dbReference>
<dbReference type="InterPro" id="IPR002885">
    <property type="entry name" value="PPR_rpt"/>
</dbReference>
<dbReference type="InterPro" id="IPR011990">
    <property type="entry name" value="TPR-like_helical_dom_sf"/>
</dbReference>
<dbReference type="PANTHER" id="PTHR47859">
    <property type="entry name" value="PENTATRICOPEPTIDE REPEAT-CONTAINING PROTEIN"/>
    <property type="match status" value="1"/>
</dbReference>
<dbReference type="AlphaFoldDB" id="A0A5A7V601"/>
<evidence type="ECO:0000256" key="2">
    <source>
        <dbReference type="PROSITE-ProRule" id="PRU00708"/>
    </source>
</evidence>
<dbReference type="NCBIfam" id="TIGR00756">
    <property type="entry name" value="PPR"/>
    <property type="match status" value="3"/>
</dbReference>
<dbReference type="Proteomes" id="UP000321947">
    <property type="component" value="Unassembled WGS sequence"/>
</dbReference>
<evidence type="ECO:0000313" key="4">
    <source>
        <dbReference type="EMBL" id="TYK09374.1"/>
    </source>
</evidence>
<dbReference type="Pfam" id="PF13812">
    <property type="entry name" value="PPR_3"/>
    <property type="match status" value="1"/>
</dbReference>
<dbReference type="PANTHER" id="PTHR47859:SF1">
    <property type="entry name" value="PENTATRICOPEPTIDE REPEAT-CONTAINING PROTEIN"/>
    <property type="match status" value="1"/>
</dbReference>
<dbReference type="STRING" id="1194695.A0A5A7V601"/>
<sequence>MCSNCRTEERGRKPLVYSNRTNSISTSTVFGCSARILHLWLCSHCHFIWSLVFNKLLPPSLLGRQQCTGKASFRLGSIADSIYRFKPHELVRKQDASKLVFHRALLISKGSEIWGNGAESTAFMQIQIVDALRLGDRNKASNLLMVLGQEKCSLTADNFVRILSYCAKSPDPLFVMETWKIMEERGIFLNNTCSLLMIEALCKGGYLDEAFGLINFLAESHVMFPVLPVYNCFLRACAIRQSTVHASQCLDLMDHRMVGKNEATYSELLKLAVCQENSSSVHEIWTDFVKNYSPSVSSLRKFIWSFARLGDLTSAYTALQKMVALATGATGRKLQSLDIPIPLRTEFYHNNFNFEEKEPSIDEFFCKKMVPWNGDVGGISVNDMKCGETGPLTVPNNHRSSFVRKVLRWSSNDVMRSCSLAGNCGLAEQLMQQMHKLGLQPSSHTFDGFVRSVVSERGFSAGMEILKVMQQRGLEPYDSTLAAVSVSCSKALELDLAEALLERLSACPYPYPFNAFLSACGVMDQPERAMRMLVKMKQMKVVPDVRTYELLYSLFGNVNAPYEEGDKLSQVDAAKRIRMIEMDMGKHGIQYSHFSMMNLLKALGAEGMKKEVLQYLNLAENLFYYNNTSLGMPVYNTVLHFLVDSKEIYMAIELFNNMKNSGFFPDAATFEIMLDCCSVMGCLKSAFALLSLMIRSGFCPQILTYTSLVKIVLGFGRFDDALNLLDQASSEGIELDVIIMNTIMRKACEKARIDVIEFLVEKMNREKIQPDPSTCHNVFSAYVNLGYHSTAMEALQVLSMRMLLCEEDDDSVTEYMENFVLAEDTGADSRIAEFFKCSREYLGFALFNLRWCAMLGYSVCCSPNQSPWAMRLASSYDGYKNLIR</sequence>
<comment type="caution">
    <text evidence="3">The sequence shown here is derived from an EMBL/GenBank/DDBJ whole genome shotgun (WGS) entry which is preliminary data.</text>
</comment>
<gene>
    <name evidence="4" type="ORF">E5676_scaffold5463G00050</name>
    <name evidence="3" type="ORF">E6C27_scaffold455G00810</name>
</gene>